<name>A0AAD4NZA0_PERFH</name>
<protein>
    <recommendedName>
        <fullName evidence="7">GRF-type domain-containing protein</fullName>
    </recommendedName>
</protein>
<dbReference type="PANTHER" id="PTHR33680">
    <property type="entry name" value="OS07G0190500 PROTEIN"/>
    <property type="match status" value="1"/>
</dbReference>
<dbReference type="Pfam" id="PF06839">
    <property type="entry name" value="Zn_ribbon_GRF"/>
    <property type="match status" value="1"/>
</dbReference>
<keyword evidence="2 4" id="KW-0863">Zinc-finger</keyword>
<dbReference type="PANTHER" id="PTHR33680:SF1">
    <property type="entry name" value="OS05G0489500 PROTEIN"/>
    <property type="match status" value="1"/>
</dbReference>
<dbReference type="GO" id="GO:0008270">
    <property type="term" value="F:zinc ion binding"/>
    <property type="evidence" value="ECO:0007669"/>
    <property type="project" value="UniProtKB-KW"/>
</dbReference>
<dbReference type="Proteomes" id="UP001190926">
    <property type="component" value="Unassembled WGS sequence"/>
</dbReference>
<dbReference type="PROSITE" id="PS51999">
    <property type="entry name" value="ZF_GRF"/>
    <property type="match status" value="1"/>
</dbReference>
<feature type="region of interest" description="Disordered" evidence="6">
    <location>
        <begin position="162"/>
        <end position="188"/>
    </location>
</feature>
<feature type="region of interest" description="Disordered" evidence="6">
    <location>
        <begin position="206"/>
        <end position="230"/>
    </location>
</feature>
<gene>
    <name evidence="8" type="ORF">C2S53_008397</name>
</gene>
<evidence type="ECO:0000256" key="1">
    <source>
        <dbReference type="ARBA" id="ARBA00022723"/>
    </source>
</evidence>
<evidence type="ECO:0000313" key="8">
    <source>
        <dbReference type="EMBL" id="KAH6820481.1"/>
    </source>
</evidence>
<evidence type="ECO:0000259" key="7">
    <source>
        <dbReference type="PROSITE" id="PS51999"/>
    </source>
</evidence>
<keyword evidence="1" id="KW-0479">Metal-binding</keyword>
<evidence type="ECO:0000256" key="6">
    <source>
        <dbReference type="SAM" id="MobiDB-lite"/>
    </source>
</evidence>
<evidence type="ECO:0000256" key="3">
    <source>
        <dbReference type="ARBA" id="ARBA00022833"/>
    </source>
</evidence>
<keyword evidence="5" id="KW-0175">Coiled coil</keyword>
<organism evidence="8 9">
    <name type="scientific">Perilla frutescens var. hirtella</name>
    <name type="common">Perilla citriodora</name>
    <name type="synonym">Perilla setoyensis</name>
    <dbReference type="NCBI Taxonomy" id="608512"/>
    <lineage>
        <taxon>Eukaryota</taxon>
        <taxon>Viridiplantae</taxon>
        <taxon>Streptophyta</taxon>
        <taxon>Embryophyta</taxon>
        <taxon>Tracheophyta</taxon>
        <taxon>Spermatophyta</taxon>
        <taxon>Magnoliopsida</taxon>
        <taxon>eudicotyledons</taxon>
        <taxon>Gunneridae</taxon>
        <taxon>Pentapetalae</taxon>
        <taxon>asterids</taxon>
        <taxon>lamiids</taxon>
        <taxon>Lamiales</taxon>
        <taxon>Lamiaceae</taxon>
        <taxon>Nepetoideae</taxon>
        <taxon>Elsholtzieae</taxon>
        <taxon>Perilla</taxon>
    </lineage>
</organism>
<keyword evidence="3" id="KW-0862">Zinc</keyword>
<dbReference type="AlphaFoldDB" id="A0AAD4NZA0"/>
<evidence type="ECO:0000256" key="2">
    <source>
        <dbReference type="ARBA" id="ARBA00022771"/>
    </source>
</evidence>
<accession>A0AAD4NZA0</accession>
<feature type="domain" description="GRF-type" evidence="7">
    <location>
        <begin position="31"/>
        <end position="70"/>
    </location>
</feature>
<comment type="caution">
    <text evidence="8">The sequence shown here is derived from an EMBL/GenBank/DDBJ whole genome shotgun (WGS) entry which is preliminary data.</text>
</comment>
<reference evidence="8 9" key="1">
    <citation type="journal article" date="2021" name="Nat. Commun.">
        <title>Incipient diploidization of the medicinal plant Perilla within 10,000 years.</title>
        <authorList>
            <person name="Zhang Y."/>
            <person name="Shen Q."/>
            <person name="Leng L."/>
            <person name="Zhang D."/>
            <person name="Chen S."/>
            <person name="Shi Y."/>
            <person name="Ning Z."/>
            <person name="Chen S."/>
        </authorList>
    </citation>
    <scope>NUCLEOTIDE SEQUENCE [LARGE SCALE GENOMIC DNA]</scope>
    <source>
        <strain evidence="9">cv. PC099</strain>
    </source>
</reference>
<proteinExistence type="predicted"/>
<dbReference type="EMBL" id="SDAM02003674">
    <property type="protein sequence ID" value="KAH6820481.1"/>
    <property type="molecule type" value="Genomic_DNA"/>
</dbReference>
<evidence type="ECO:0000256" key="4">
    <source>
        <dbReference type="PROSITE-ProRule" id="PRU01343"/>
    </source>
</evidence>
<dbReference type="InterPro" id="IPR010666">
    <property type="entry name" value="Znf_GRF"/>
</dbReference>
<evidence type="ECO:0000256" key="5">
    <source>
        <dbReference type="SAM" id="Coils"/>
    </source>
</evidence>
<sequence length="653" mass="73479">MEGSWSEYFPDTAAEKPAEASLARSERCLLCPKCNARTCRLRTSFTPKNPGRQFYTCPAGNHFFKWADEVKPHEWIEVPYCGGCTAGVCRVKKELHGPNADRIMFMCRVKEGEGSCGYRVWKDELEMLEAGQAEERMNLFESRTENCKKTSSTVTDMVKDIKQRDEGTDPVSSLLEPSDDLPFPDVTSQPMDQLKCLKGKSSITSRRPRKRSCYGDTIGGEGTDPVSPLFEPSDDILFPDVTSQPMDHEVISCTRNQLKCLKGKSNTTSRRPHKRSCYGDTIASGFLISASFLTVSLGLNSMSTRDCWVEDAIRQNLSTELNGWWGRLVFHPTRCMMTCALRSSTSTVSYPLESTFMVQDILVNRSGSITPARNFNLDQHRNPFDSTYEVEDKILVNSSDATITLARSGLLGSKSYSKPLVSQCQRHSAQLSGIALSTVSLNEPSYKPKTRSIMSNAFHQAAECLQNELLIRLETMDVKDHEAMSQAAEATFTALDGLLFDHEDLKKRVNEMIHCALSLVEIEQSMPKNDSYQMLVEHCSSERLRLDEMKCVHDKAVKAVIDSKKRINVLQEEISSTMDLLFQIEAEVSCCEIELKVLELDLAKMSEKKEVLEGKYLITCQELEESQRHHEQKEAEHNAAKAAFNRARALLRG</sequence>
<evidence type="ECO:0000313" key="9">
    <source>
        <dbReference type="Proteomes" id="UP001190926"/>
    </source>
</evidence>
<keyword evidence="9" id="KW-1185">Reference proteome</keyword>
<feature type="coiled-coil region" evidence="5">
    <location>
        <begin position="595"/>
        <end position="643"/>
    </location>
</feature>